<accession>A0A6A5V0V5</accession>
<proteinExistence type="predicted"/>
<dbReference type="AlphaFoldDB" id="A0A6A5V0V5"/>
<sequence>RSAAVSYDDSTDENVVSRYLATEILNKPIYPIDDEKRRSVRTSKNVNGYTELVWCVEHSRHVQSTEFLVSSDYRPRYDVVFGKKEPRQPHITSEKVP</sequence>
<evidence type="ECO:0000313" key="1">
    <source>
        <dbReference type="EMBL" id="KAF1970508.1"/>
    </source>
</evidence>
<name>A0A6A5V0V5_9PLEO</name>
<dbReference type="Proteomes" id="UP000800036">
    <property type="component" value="Unassembled WGS sequence"/>
</dbReference>
<protein>
    <submittedName>
        <fullName evidence="1">Uncharacterized protein</fullName>
    </submittedName>
</protein>
<keyword evidence="2" id="KW-1185">Reference proteome</keyword>
<evidence type="ECO:0000313" key="2">
    <source>
        <dbReference type="Proteomes" id="UP000800036"/>
    </source>
</evidence>
<reference evidence="1" key="1">
    <citation type="journal article" date="2020" name="Stud. Mycol.">
        <title>101 Dothideomycetes genomes: a test case for predicting lifestyles and emergence of pathogens.</title>
        <authorList>
            <person name="Haridas S."/>
            <person name="Albert R."/>
            <person name="Binder M."/>
            <person name="Bloem J."/>
            <person name="Labutti K."/>
            <person name="Salamov A."/>
            <person name="Andreopoulos B."/>
            <person name="Baker S."/>
            <person name="Barry K."/>
            <person name="Bills G."/>
            <person name="Bluhm B."/>
            <person name="Cannon C."/>
            <person name="Castanera R."/>
            <person name="Culley D."/>
            <person name="Daum C."/>
            <person name="Ezra D."/>
            <person name="Gonzalez J."/>
            <person name="Henrissat B."/>
            <person name="Kuo A."/>
            <person name="Liang C."/>
            <person name="Lipzen A."/>
            <person name="Lutzoni F."/>
            <person name="Magnuson J."/>
            <person name="Mondo S."/>
            <person name="Nolan M."/>
            <person name="Ohm R."/>
            <person name="Pangilinan J."/>
            <person name="Park H.-J."/>
            <person name="Ramirez L."/>
            <person name="Alfaro M."/>
            <person name="Sun H."/>
            <person name="Tritt A."/>
            <person name="Yoshinaga Y."/>
            <person name="Zwiers L.-H."/>
            <person name="Turgeon B."/>
            <person name="Goodwin S."/>
            <person name="Spatafora J."/>
            <person name="Crous P."/>
            <person name="Grigoriev I."/>
        </authorList>
    </citation>
    <scope>NUCLEOTIDE SEQUENCE</scope>
    <source>
        <strain evidence="1">CBS 107.79</strain>
    </source>
</reference>
<dbReference type="EMBL" id="ML976700">
    <property type="protein sequence ID" value="KAF1970508.1"/>
    <property type="molecule type" value="Genomic_DNA"/>
</dbReference>
<dbReference type="OrthoDB" id="3937572at2759"/>
<organism evidence="1 2">
    <name type="scientific">Bimuria novae-zelandiae CBS 107.79</name>
    <dbReference type="NCBI Taxonomy" id="1447943"/>
    <lineage>
        <taxon>Eukaryota</taxon>
        <taxon>Fungi</taxon>
        <taxon>Dikarya</taxon>
        <taxon>Ascomycota</taxon>
        <taxon>Pezizomycotina</taxon>
        <taxon>Dothideomycetes</taxon>
        <taxon>Pleosporomycetidae</taxon>
        <taxon>Pleosporales</taxon>
        <taxon>Massarineae</taxon>
        <taxon>Didymosphaeriaceae</taxon>
        <taxon>Bimuria</taxon>
    </lineage>
</organism>
<feature type="non-terminal residue" evidence="1">
    <location>
        <position position="1"/>
    </location>
</feature>
<gene>
    <name evidence="1" type="ORF">BU23DRAFT_473830</name>
</gene>